<sequence>MTRDTGAEIPPPFGMRGGGILYPYESPPQR</sequence>
<accession>A0A8S5LH79</accession>
<organism evidence="2">
    <name type="scientific">Myoviridae sp. cte0t5</name>
    <dbReference type="NCBI Taxonomy" id="2823549"/>
    <lineage>
        <taxon>Viruses</taxon>
        <taxon>Duplodnaviria</taxon>
        <taxon>Heunggongvirae</taxon>
        <taxon>Uroviricota</taxon>
        <taxon>Caudoviricetes</taxon>
    </lineage>
</organism>
<dbReference type="EMBL" id="BK014717">
    <property type="protein sequence ID" value="DAD69247.1"/>
    <property type="molecule type" value="Genomic_DNA"/>
</dbReference>
<feature type="region of interest" description="Disordered" evidence="1">
    <location>
        <begin position="1"/>
        <end position="30"/>
    </location>
</feature>
<protein>
    <submittedName>
        <fullName evidence="2">Uncharacterized protein</fullName>
    </submittedName>
</protein>
<evidence type="ECO:0000313" key="2">
    <source>
        <dbReference type="EMBL" id="DAD69247.1"/>
    </source>
</evidence>
<proteinExistence type="predicted"/>
<name>A0A8S5LH79_9CAUD</name>
<reference evidence="2" key="1">
    <citation type="journal article" date="2021" name="Proc. Natl. Acad. Sci. U.S.A.">
        <title>A Catalog of Tens of Thousands of Viruses from Human Metagenomes Reveals Hidden Associations with Chronic Diseases.</title>
        <authorList>
            <person name="Tisza M.J."/>
            <person name="Buck C.B."/>
        </authorList>
    </citation>
    <scope>NUCLEOTIDE SEQUENCE</scope>
    <source>
        <strain evidence="2">Cte0t5</strain>
    </source>
</reference>
<evidence type="ECO:0000256" key="1">
    <source>
        <dbReference type="SAM" id="MobiDB-lite"/>
    </source>
</evidence>